<gene>
    <name evidence="1" type="ORF">CDG68_16970</name>
</gene>
<sequence>MLLETRDNPCLCKIYENFEIIFFEFIPEMTGIVNEWNIKDIDERVLAGVGGKYIHYKHGLITVSHQIDDLYIIESLKMFVRGEGWITVIENREYVDFIEEEEPDWLKNN</sequence>
<accession>A0A3G2T4N6</accession>
<proteinExistence type="predicted"/>
<dbReference type="RefSeq" id="WP_087554611.1">
    <property type="nucleotide sequence ID" value="NZ_CP033133.1"/>
</dbReference>
<protein>
    <submittedName>
        <fullName evidence="1">Uncharacterized protein</fullName>
    </submittedName>
</protein>
<dbReference type="Proteomes" id="UP000279962">
    <property type="component" value="Chromosome"/>
</dbReference>
<reference evidence="1 2" key="1">
    <citation type="submission" date="2018-10" db="EMBL/GenBank/DDBJ databases">
        <title>The complete genome of Acinetobacter wuhouensis strain WCHAW010062.</title>
        <authorList>
            <person name="Hu Y."/>
            <person name="Long H."/>
            <person name="Feng Y."/>
            <person name="Zong Z."/>
        </authorList>
    </citation>
    <scope>NUCLEOTIDE SEQUENCE [LARGE SCALE GENOMIC DNA]</scope>
    <source>
        <strain evidence="1 2">WCHAW010062</strain>
    </source>
</reference>
<dbReference type="AlphaFoldDB" id="A0A3G2T4N6"/>
<dbReference type="EMBL" id="CP033133">
    <property type="protein sequence ID" value="AYO55243.1"/>
    <property type="molecule type" value="Genomic_DNA"/>
</dbReference>
<evidence type="ECO:0000313" key="1">
    <source>
        <dbReference type="EMBL" id="AYO55243.1"/>
    </source>
</evidence>
<evidence type="ECO:0000313" key="2">
    <source>
        <dbReference type="Proteomes" id="UP000279962"/>
    </source>
</evidence>
<organism evidence="1 2">
    <name type="scientific">Acinetobacter wuhouensis</name>
    <dbReference type="NCBI Taxonomy" id="1879050"/>
    <lineage>
        <taxon>Bacteria</taxon>
        <taxon>Pseudomonadati</taxon>
        <taxon>Pseudomonadota</taxon>
        <taxon>Gammaproteobacteria</taxon>
        <taxon>Moraxellales</taxon>
        <taxon>Moraxellaceae</taxon>
        <taxon>Acinetobacter</taxon>
    </lineage>
</organism>
<name>A0A3G2T4N6_9GAMM</name>